<dbReference type="InterPro" id="IPR051126">
    <property type="entry name" value="Thiosulfate_sulfurtransferase"/>
</dbReference>
<evidence type="ECO:0000259" key="2">
    <source>
        <dbReference type="PROSITE" id="PS50206"/>
    </source>
</evidence>
<feature type="domain" description="Rhodanese" evidence="2">
    <location>
        <begin position="151"/>
        <end position="240"/>
    </location>
</feature>
<gene>
    <name evidence="3" type="ORF">CAL23_00315</name>
</gene>
<dbReference type="InterPro" id="IPR001307">
    <property type="entry name" value="Thiosulphate_STrfase_CS"/>
</dbReference>
<organism evidence="3 4">
    <name type="scientific">Bordetella genomosp. 6</name>
    <dbReference type="NCBI Taxonomy" id="463024"/>
    <lineage>
        <taxon>Bacteria</taxon>
        <taxon>Pseudomonadati</taxon>
        <taxon>Pseudomonadota</taxon>
        <taxon>Betaproteobacteria</taxon>
        <taxon>Burkholderiales</taxon>
        <taxon>Alcaligenaceae</taxon>
        <taxon>Bordetella</taxon>
    </lineage>
</organism>
<feature type="domain" description="Rhodanese" evidence="2">
    <location>
        <begin position="416"/>
        <end position="496"/>
    </location>
</feature>
<dbReference type="PANTHER" id="PTHR43855:SF1">
    <property type="entry name" value="THIOSULFATE SULFURTRANSFERASE"/>
    <property type="match status" value="1"/>
</dbReference>
<protein>
    <submittedName>
        <fullName evidence="3">Rhodanese-like domain-containing protein</fullName>
    </submittedName>
</protein>
<dbReference type="Pfam" id="PF00581">
    <property type="entry name" value="Rhodanese"/>
    <property type="match status" value="3"/>
</dbReference>
<keyword evidence="1" id="KW-0677">Repeat</keyword>
<proteinExistence type="predicted"/>
<keyword evidence="4" id="KW-1185">Reference proteome</keyword>
<dbReference type="PANTHER" id="PTHR43855">
    <property type="entry name" value="THIOSULFATE SULFURTRANSFERASE"/>
    <property type="match status" value="1"/>
</dbReference>
<accession>A0ABX4FDD3</accession>
<comment type="caution">
    <text evidence="3">The sequence shown here is derived from an EMBL/GenBank/DDBJ whole genome shotgun (WGS) entry which is preliminary data.</text>
</comment>
<dbReference type="Proteomes" id="UP000216524">
    <property type="component" value="Unassembled WGS sequence"/>
</dbReference>
<sequence length="561" mass="60155">MIACSITDTACMKLSTVSELRDLRATSDEYALFDARESAQAHQGHIFGATFLPRRMLAARIAGLVPRRSTPIMLYDDGGPDERARLAAQALARFGYTDVRVLDGGLRAWLAQGEASCRGSNVPSKWFGETVHAHAATPALPIAALQAWREAGRAHRVCDIRSPEEYGRARIPGAAGAFGSDLAWHAGDLRRAGQPVVVHCSGRTRSIIACESLRLLGVRDAYALENGTMGWRLAGLALERGPGSGSLAASAASRRHGVRRTQSLARTAGVARVDAATLARWLDDRHAGRLNLYLLDIRQVAEYRSGHLPGAIALPGGLAVQRTDEFVPVRAAQVVLVDDDEARAALAGYWLRAMGLPRVAILAGGLAAWSAAGYTLDSGRDRPPPADRADAALAARPCPPRDVHEAGARMQRAYVDTQARFLAGRPEAAEWVPFGGLESWLAARARRHDERTVVLMAHDESLAMSAALNARLAGFDTAVLAGGVTAWQAQGLPLVSGPGDGVAQAADVVVQPYDAGLRAMRDYLEWEQALTRQSIPTLPLYTAYRMPRPPAADMEDDQEAS</sequence>
<feature type="domain" description="Rhodanese" evidence="2">
    <location>
        <begin position="26"/>
        <end position="118"/>
    </location>
</feature>
<feature type="domain" description="Rhodanese" evidence="2">
    <location>
        <begin position="291"/>
        <end position="378"/>
    </location>
</feature>
<dbReference type="PROSITE" id="PS50206">
    <property type="entry name" value="RHODANESE_3"/>
    <property type="match status" value="4"/>
</dbReference>
<dbReference type="SUPFAM" id="SSF52821">
    <property type="entry name" value="Rhodanese/Cell cycle control phosphatase"/>
    <property type="match status" value="4"/>
</dbReference>
<dbReference type="InterPro" id="IPR036873">
    <property type="entry name" value="Rhodanese-like_dom_sf"/>
</dbReference>
<dbReference type="Gene3D" id="3.40.250.10">
    <property type="entry name" value="Rhodanese-like domain"/>
    <property type="match status" value="4"/>
</dbReference>
<dbReference type="SMART" id="SM00450">
    <property type="entry name" value="RHOD"/>
    <property type="match status" value="4"/>
</dbReference>
<evidence type="ECO:0000256" key="1">
    <source>
        <dbReference type="ARBA" id="ARBA00022737"/>
    </source>
</evidence>
<name>A0ABX4FDD3_9BORD</name>
<dbReference type="EMBL" id="NEVV01000001">
    <property type="protein sequence ID" value="OZI80206.1"/>
    <property type="molecule type" value="Genomic_DNA"/>
</dbReference>
<reference evidence="3 4" key="1">
    <citation type="submission" date="2017-05" db="EMBL/GenBank/DDBJ databases">
        <title>Complete and WGS of Bordetella genogroups.</title>
        <authorList>
            <person name="Spilker T."/>
            <person name="Lipuma J."/>
        </authorList>
    </citation>
    <scope>NUCLEOTIDE SEQUENCE [LARGE SCALE GENOMIC DNA]</scope>
    <source>
        <strain evidence="3 4">AU3139</strain>
    </source>
</reference>
<dbReference type="InterPro" id="IPR001763">
    <property type="entry name" value="Rhodanese-like_dom"/>
</dbReference>
<evidence type="ECO:0000313" key="4">
    <source>
        <dbReference type="Proteomes" id="UP000216524"/>
    </source>
</evidence>
<dbReference type="PROSITE" id="PS00380">
    <property type="entry name" value="RHODANESE_1"/>
    <property type="match status" value="1"/>
</dbReference>
<evidence type="ECO:0000313" key="3">
    <source>
        <dbReference type="EMBL" id="OZI80206.1"/>
    </source>
</evidence>